<proteinExistence type="predicted"/>
<dbReference type="Proteomes" id="UP000033684">
    <property type="component" value="Unassembled WGS sequence"/>
</dbReference>
<gene>
    <name evidence="2" type="ORF">VZ94_21355</name>
</gene>
<comment type="caution">
    <text evidence="2">The sequence shown here is derived from an EMBL/GenBank/DDBJ whole genome shotgun (WGS) entry which is preliminary data.</text>
</comment>
<feature type="non-terminal residue" evidence="2">
    <location>
        <position position="244"/>
    </location>
</feature>
<evidence type="ECO:0000313" key="2">
    <source>
        <dbReference type="EMBL" id="KJV04993.1"/>
    </source>
</evidence>
<dbReference type="AlphaFoldDB" id="A0A0F3IEM3"/>
<dbReference type="Pfam" id="PF07592">
    <property type="entry name" value="DDE_Tnp_ISAZ013"/>
    <property type="match status" value="1"/>
</dbReference>
<reference evidence="2 3" key="2">
    <citation type="journal article" date="2016" name="Microb. Ecol.">
        <title>Genome Characteristics of a Novel Type I Methanotroph (Sn10-6) Isolated from a Flooded Indian Rice Field.</title>
        <authorList>
            <person name="Rahalkar M.C."/>
            <person name="Pandit P.S."/>
            <person name="Dhakephalkar P.K."/>
            <person name="Pore S."/>
            <person name="Arora P."/>
            <person name="Kapse N."/>
        </authorList>
    </citation>
    <scope>NUCLEOTIDE SEQUENCE [LARGE SCALE GENOMIC DNA]</scope>
    <source>
        <strain evidence="2 3">Sn10-6</strain>
    </source>
</reference>
<dbReference type="NCBIfam" id="NF033519">
    <property type="entry name" value="transpos_ISAzo13"/>
    <property type="match status" value="1"/>
</dbReference>
<reference evidence="3" key="1">
    <citation type="submission" date="2015-03" db="EMBL/GenBank/DDBJ databases">
        <title>Draft genome sequence of a novel methanotroph (Sn10-6) isolated from flooded ricefield rhizosphere in India.</title>
        <authorList>
            <person name="Pandit P.S."/>
            <person name="Pore S.D."/>
            <person name="Arora P."/>
            <person name="Kapse N.G."/>
            <person name="Dhakephalkar P.K."/>
            <person name="Rahalkar M.C."/>
        </authorList>
    </citation>
    <scope>NUCLEOTIDE SEQUENCE [LARGE SCALE GENOMIC DNA]</scope>
    <source>
        <strain evidence="3">Sn10-6</strain>
    </source>
</reference>
<organism evidence="2 3">
    <name type="scientific">Methylocucumis oryzae</name>
    <dbReference type="NCBI Taxonomy" id="1632867"/>
    <lineage>
        <taxon>Bacteria</taxon>
        <taxon>Pseudomonadati</taxon>
        <taxon>Pseudomonadota</taxon>
        <taxon>Gammaproteobacteria</taxon>
        <taxon>Methylococcales</taxon>
        <taxon>Methylococcaceae</taxon>
        <taxon>Methylocucumis</taxon>
    </lineage>
</organism>
<dbReference type="InterPro" id="IPR011518">
    <property type="entry name" value="Transposase_36"/>
</dbReference>
<name>A0A0F3IEM3_9GAMM</name>
<keyword evidence="3" id="KW-1185">Reference proteome</keyword>
<evidence type="ECO:0000313" key="3">
    <source>
        <dbReference type="Proteomes" id="UP000033684"/>
    </source>
</evidence>
<accession>A0A0F3IEM3</accession>
<protein>
    <submittedName>
        <fullName evidence="2">Transposase</fullName>
    </submittedName>
</protein>
<feature type="region of interest" description="Disordered" evidence="1">
    <location>
        <begin position="52"/>
        <end position="73"/>
    </location>
</feature>
<evidence type="ECO:0000256" key="1">
    <source>
        <dbReference type="SAM" id="MobiDB-lite"/>
    </source>
</evidence>
<sequence>MQRLFGTLSEKDKRRYAGIEATKLGRGGVDSISKLFDIDPKTIRRGLQELDLLDDPPSDRIRKKGGGRKPATEQQPQLLVNFLALLAEFTAGDPMREGVLWTNLSRCEISRRLREMGTPASRRTVRNLLKKHGLGQRKARKKKSMGAHPDRNAQFENIARLKAEYTAAGDPVISIDTKKKELIGDFARAGHTLTQTSIETLDHDFPSAGLGKLIPHGIYDVARNEGAIHLNTSHDTSELCCDSI</sequence>
<dbReference type="EMBL" id="LAJX01000348">
    <property type="protein sequence ID" value="KJV04993.1"/>
    <property type="molecule type" value="Genomic_DNA"/>
</dbReference>